<dbReference type="RefSeq" id="WP_212120745.1">
    <property type="nucleotide sequence ID" value="NZ_JAGTPX020000005.1"/>
</dbReference>
<reference evidence="1" key="1">
    <citation type="submission" date="2021-04" db="EMBL/GenBank/DDBJ databases">
        <title>Genomic analysis of electroactive and textile dye degrading Bacillus circulans strain: DC10 isolated from constructed wetland-microbial fuel cells treating textile dye wastewaters.</title>
        <authorList>
            <person name="Patel D.U."/>
            <person name="Desai C.R."/>
        </authorList>
    </citation>
    <scope>NUCLEOTIDE SEQUENCE</scope>
    <source>
        <strain evidence="1">DC10</strain>
    </source>
</reference>
<protein>
    <submittedName>
        <fullName evidence="1">Uncharacterized protein</fullName>
    </submittedName>
</protein>
<sequence length="429" mass="50139">MINFANVETIASYNLMSQTINFRDLIKEHQNLALENVNNMNFGSDSIESIKLFAHEGCHFIDHISTLSGLRMLEKIYSAINEFEYFNSELEAGRKRPTIDNIIAFLELFCEWKQQPHSKVFNKLKSSNININDWEFNFSGDKMLNIRGEETNHPVLTVIFRSLNIPYAKIPFTMESLWETNAMYAELDYHRIALMSIDDDDQRLIEVTRFENTYKKYLYDPNLFVYSTAAHFTSSFANLGSIFDAFKLSKLLSDISLNLPFKYYDAIKKTKGTLFRGLVNKFLAESTDMQPTIVFMALLENIVEDGDFNIGNFLNDIIIDIDKILRINNLPSKNILKKEIKLEMENINIQVNDIHSHLFQYFKKCGIDFFDQLGFNGIYEGFSPAYIKFVCFMDNCVFQGWDEKALMEEETKAYKRQELFNKFFYLMIT</sequence>
<evidence type="ECO:0000313" key="1">
    <source>
        <dbReference type="EMBL" id="MBR8671571.1"/>
    </source>
</evidence>
<proteinExistence type="predicted"/>
<comment type="caution">
    <text evidence="1">The sequence shown here is derived from an EMBL/GenBank/DDBJ whole genome shotgun (WGS) entry which is preliminary data.</text>
</comment>
<accession>A0A941GEU9</accession>
<name>A0A941GEU9_NIACI</name>
<dbReference type="AlphaFoldDB" id="A0A941GEU9"/>
<gene>
    <name evidence="1" type="ORF">KD144_18715</name>
</gene>
<dbReference type="EMBL" id="JAGTPX010000023">
    <property type="protein sequence ID" value="MBR8671571.1"/>
    <property type="molecule type" value="Genomic_DNA"/>
</dbReference>
<organism evidence="1">
    <name type="scientific">Niallia circulans</name>
    <name type="common">Bacillus circulans</name>
    <dbReference type="NCBI Taxonomy" id="1397"/>
    <lineage>
        <taxon>Bacteria</taxon>
        <taxon>Bacillati</taxon>
        <taxon>Bacillota</taxon>
        <taxon>Bacilli</taxon>
        <taxon>Bacillales</taxon>
        <taxon>Bacillaceae</taxon>
        <taxon>Niallia</taxon>
    </lineage>
</organism>